<keyword evidence="4" id="KW-0804">Transcription</keyword>
<evidence type="ECO:0000259" key="5">
    <source>
        <dbReference type="PROSITE" id="PS50931"/>
    </source>
</evidence>
<dbReference type="SUPFAM" id="SSF53850">
    <property type="entry name" value="Periplasmic binding protein-like II"/>
    <property type="match status" value="1"/>
</dbReference>
<protein>
    <submittedName>
        <fullName evidence="6">LysR family transcriptional regulator</fullName>
    </submittedName>
</protein>
<dbReference type="PANTHER" id="PTHR30126:SF39">
    <property type="entry name" value="HTH-TYPE TRANSCRIPTIONAL REGULATOR CYSL"/>
    <property type="match status" value="1"/>
</dbReference>
<accession>A0A917P3L2</accession>
<evidence type="ECO:0000256" key="2">
    <source>
        <dbReference type="ARBA" id="ARBA00023015"/>
    </source>
</evidence>
<dbReference type="GO" id="GO:0003700">
    <property type="term" value="F:DNA-binding transcription factor activity"/>
    <property type="evidence" value="ECO:0007669"/>
    <property type="project" value="InterPro"/>
</dbReference>
<keyword evidence="2" id="KW-0805">Transcription regulation</keyword>
<dbReference type="Gene3D" id="3.40.190.290">
    <property type="match status" value="1"/>
</dbReference>
<comment type="similarity">
    <text evidence="1">Belongs to the LysR transcriptional regulatory family.</text>
</comment>
<organism evidence="6 7">
    <name type="scientific">Streptomyces brasiliensis</name>
    <dbReference type="NCBI Taxonomy" id="1954"/>
    <lineage>
        <taxon>Bacteria</taxon>
        <taxon>Bacillati</taxon>
        <taxon>Actinomycetota</taxon>
        <taxon>Actinomycetes</taxon>
        <taxon>Kitasatosporales</taxon>
        <taxon>Streptomycetaceae</taxon>
        <taxon>Streptomyces</taxon>
    </lineage>
</organism>
<dbReference type="PANTHER" id="PTHR30126">
    <property type="entry name" value="HTH-TYPE TRANSCRIPTIONAL REGULATOR"/>
    <property type="match status" value="1"/>
</dbReference>
<proteinExistence type="inferred from homology"/>
<evidence type="ECO:0000256" key="4">
    <source>
        <dbReference type="ARBA" id="ARBA00023163"/>
    </source>
</evidence>
<reference evidence="6" key="1">
    <citation type="journal article" date="2014" name="Int. J. Syst. Evol. Microbiol.">
        <title>Complete genome sequence of Corynebacterium casei LMG S-19264T (=DSM 44701T), isolated from a smear-ripened cheese.</title>
        <authorList>
            <consortium name="US DOE Joint Genome Institute (JGI-PGF)"/>
            <person name="Walter F."/>
            <person name="Albersmeier A."/>
            <person name="Kalinowski J."/>
            <person name="Ruckert C."/>
        </authorList>
    </citation>
    <scope>NUCLEOTIDE SEQUENCE</scope>
    <source>
        <strain evidence="6">JCM 3086</strain>
    </source>
</reference>
<evidence type="ECO:0000313" key="6">
    <source>
        <dbReference type="EMBL" id="GGJ55270.1"/>
    </source>
</evidence>
<sequence>MTPAQLRAFSATVRLGSVKAAAADLAVTEAAVSMHIAHLRKELGDKLFTRTANGLAFTPGGLRLASRAAEMLGLQDQTVLEVQQAGAGRRLLRVAASSLFAEYAAPGLIELFAGRADDLDVELSVHDPQRFALLLLERAVDVAVGPRPATVDDAMMCTHFLNYQVIAVVGADHPLASGSGSAGVAELREQTWLLGPSAVGRVGMVPSVLRRIGVPEHNQRIFQSHAAAVDEAKHGKGVALAVAFAIAKDLADGDLRQVNGPQLPARGSWNLLALGDREAPPAAAELRRFVTTPRATQAMLRGAGVTAGRFRPAIHVTLWS</sequence>
<dbReference type="AlphaFoldDB" id="A0A917P3L2"/>
<name>A0A917P3L2_9ACTN</name>
<dbReference type="InterPro" id="IPR036388">
    <property type="entry name" value="WH-like_DNA-bd_sf"/>
</dbReference>
<keyword evidence="3" id="KW-0238">DNA-binding</keyword>
<reference evidence="6" key="2">
    <citation type="submission" date="2020-09" db="EMBL/GenBank/DDBJ databases">
        <authorList>
            <person name="Sun Q."/>
            <person name="Ohkuma M."/>
        </authorList>
    </citation>
    <scope>NUCLEOTIDE SEQUENCE</scope>
    <source>
        <strain evidence="6">JCM 3086</strain>
    </source>
</reference>
<gene>
    <name evidence="6" type="ORF">GCM10010121_077280</name>
</gene>
<evidence type="ECO:0000256" key="3">
    <source>
        <dbReference type="ARBA" id="ARBA00023125"/>
    </source>
</evidence>
<dbReference type="Proteomes" id="UP000657574">
    <property type="component" value="Unassembled WGS sequence"/>
</dbReference>
<dbReference type="GO" id="GO:0000976">
    <property type="term" value="F:transcription cis-regulatory region binding"/>
    <property type="evidence" value="ECO:0007669"/>
    <property type="project" value="TreeGrafter"/>
</dbReference>
<comment type="caution">
    <text evidence="6">The sequence shown here is derived from an EMBL/GenBank/DDBJ whole genome shotgun (WGS) entry which is preliminary data.</text>
</comment>
<dbReference type="InterPro" id="IPR005119">
    <property type="entry name" value="LysR_subst-bd"/>
</dbReference>
<dbReference type="PROSITE" id="PS50931">
    <property type="entry name" value="HTH_LYSR"/>
    <property type="match status" value="1"/>
</dbReference>
<feature type="domain" description="HTH lysR-type" evidence="5">
    <location>
        <begin position="1"/>
        <end position="58"/>
    </location>
</feature>
<dbReference type="InterPro" id="IPR036390">
    <property type="entry name" value="WH_DNA-bd_sf"/>
</dbReference>
<dbReference type="SUPFAM" id="SSF46785">
    <property type="entry name" value="Winged helix' DNA-binding domain"/>
    <property type="match status" value="1"/>
</dbReference>
<dbReference type="Gene3D" id="1.10.10.10">
    <property type="entry name" value="Winged helix-like DNA-binding domain superfamily/Winged helix DNA-binding domain"/>
    <property type="match status" value="1"/>
</dbReference>
<dbReference type="InterPro" id="IPR000847">
    <property type="entry name" value="LysR_HTH_N"/>
</dbReference>
<keyword evidence="7" id="KW-1185">Reference proteome</keyword>
<dbReference type="Pfam" id="PF03466">
    <property type="entry name" value="LysR_substrate"/>
    <property type="match status" value="1"/>
</dbReference>
<dbReference type="Pfam" id="PF00126">
    <property type="entry name" value="HTH_1"/>
    <property type="match status" value="1"/>
</dbReference>
<evidence type="ECO:0000313" key="7">
    <source>
        <dbReference type="Proteomes" id="UP000657574"/>
    </source>
</evidence>
<dbReference type="EMBL" id="BMQA01000048">
    <property type="protein sequence ID" value="GGJ55270.1"/>
    <property type="molecule type" value="Genomic_DNA"/>
</dbReference>
<evidence type="ECO:0000256" key="1">
    <source>
        <dbReference type="ARBA" id="ARBA00009437"/>
    </source>
</evidence>
<dbReference type="RefSeq" id="WP_189316014.1">
    <property type="nucleotide sequence ID" value="NZ_BMQA01000048.1"/>
</dbReference>